<keyword evidence="2" id="KW-1185">Reference proteome</keyword>
<dbReference type="GeneID" id="81436776"/>
<dbReference type="Proteomes" id="UP001147782">
    <property type="component" value="Unassembled WGS sequence"/>
</dbReference>
<evidence type="ECO:0000313" key="2">
    <source>
        <dbReference type="Proteomes" id="UP001147782"/>
    </source>
</evidence>
<dbReference type="EMBL" id="JAPZBS010000004">
    <property type="protein sequence ID" value="KAJ5377259.1"/>
    <property type="molecule type" value="Genomic_DNA"/>
</dbReference>
<sequence>MADLLMKSSRPSSDTERGCGRYGLLTTVTLTRSYRNAPCDSVYLSERAAAALGETVPCDVLVIRVQPYLAQAHPRGGAVVQKERVDVRLVGRAHVTSQYGGAAVDDVNARESASAVKECLRVRGQIAHHADPIGGRHAACQTLPSVAVREGGSVRLEQDDLGPVEYAGGIGRERGANICDRRQDIEPVGGEVATFRAHRRDAPGAVRVDQRGARTGAGIGQGWGKGQLNDLDGLGEGRRRICCADRPSAGEAVENAQGNRKDLQEGRHPLSAIGTDVSTESCWFLQEEGS</sequence>
<reference evidence="1" key="1">
    <citation type="submission" date="2022-11" db="EMBL/GenBank/DDBJ databases">
        <authorList>
            <person name="Petersen C."/>
        </authorList>
    </citation>
    <scope>NUCLEOTIDE SEQUENCE</scope>
    <source>
        <strain evidence="1">IBT 29864</strain>
    </source>
</reference>
<protein>
    <submittedName>
        <fullName evidence="1">Uncharacterized protein</fullName>
    </submittedName>
</protein>
<gene>
    <name evidence="1" type="ORF">N7496_004668</name>
</gene>
<reference evidence="1" key="2">
    <citation type="journal article" date="2023" name="IMA Fungus">
        <title>Comparative genomic study of the Penicillium genus elucidates a diverse pangenome and 15 lateral gene transfer events.</title>
        <authorList>
            <person name="Petersen C."/>
            <person name="Sorensen T."/>
            <person name="Nielsen M.R."/>
            <person name="Sondergaard T.E."/>
            <person name="Sorensen J.L."/>
            <person name="Fitzpatrick D.A."/>
            <person name="Frisvad J.C."/>
            <person name="Nielsen K.L."/>
        </authorList>
    </citation>
    <scope>NUCLEOTIDE SEQUENCE</scope>
    <source>
        <strain evidence="1">IBT 29864</strain>
    </source>
</reference>
<organism evidence="1 2">
    <name type="scientific">Penicillium cataractarum</name>
    <dbReference type="NCBI Taxonomy" id="2100454"/>
    <lineage>
        <taxon>Eukaryota</taxon>
        <taxon>Fungi</taxon>
        <taxon>Dikarya</taxon>
        <taxon>Ascomycota</taxon>
        <taxon>Pezizomycotina</taxon>
        <taxon>Eurotiomycetes</taxon>
        <taxon>Eurotiomycetidae</taxon>
        <taxon>Eurotiales</taxon>
        <taxon>Aspergillaceae</taxon>
        <taxon>Penicillium</taxon>
    </lineage>
</organism>
<dbReference type="AlphaFoldDB" id="A0A9W9VDZ8"/>
<comment type="caution">
    <text evidence="1">The sequence shown here is derived from an EMBL/GenBank/DDBJ whole genome shotgun (WGS) entry which is preliminary data.</text>
</comment>
<dbReference type="RefSeq" id="XP_056556122.1">
    <property type="nucleotide sequence ID" value="XM_056697597.1"/>
</dbReference>
<evidence type="ECO:0000313" key="1">
    <source>
        <dbReference type="EMBL" id="KAJ5377259.1"/>
    </source>
</evidence>
<accession>A0A9W9VDZ8</accession>
<name>A0A9W9VDZ8_9EURO</name>
<proteinExistence type="predicted"/>